<name>A0A9P1G3Q3_9DINO</name>
<dbReference type="OrthoDB" id="441255at2759"/>
<dbReference type="EMBL" id="CAMXCT010002228">
    <property type="protein sequence ID" value="CAI3996695.1"/>
    <property type="molecule type" value="Genomic_DNA"/>
</dbReference>
<reference evidence="3 4" key="2">
    <citation type="submission" date="2024-05" db="EMBL/GenBank/DDBJ databases">
        <authorList>
            <person name="Chen Y."/>
            <person name="Shah S."/>
            <person name="Dougan E. K."/>
            <person name="Thang M."/>
            <person name="Chan C."/>
        </authorList>
    </citation>
    <scope>NUCLEOTIDE SEQUENCE [LARGE SCALE GENOMIC DNA]</scope>
</reference>
<keyword evidence="3" id="KW-0808">Transferase</keyword>
<feature type="region of interest" description="Disordered" evidence="1">
    <location>
        <begin position="208"/>
        <end position="239"/>
    </location>
</feature>
<dbReference type="PANTHER" id="PTHR33050">
    <property type="entry name" value="REVERSE TRANSCRIPTASE DOMAIN-CONTAINING PROTEIN"/>
    <property type="match status" value="1"/>
</dbReference>
<gene>
    <name evidence="2" type="ORF">C1SCF055_LOCUS23148</name>
</gene>
<sequence length="1299" mass="144608">MLRAVEALHGALGDSECPAADYLSLKAEETEANEPTASPLDEIISKLASASSSIQSTVDGTGHIRVTRTKTKSKMPSTTEEYRKVMKVEMFSWLAMASRYKSKHWLHGLTADPFLKFVEYVLGDRVYGIQIPTSEGAQQKLRPDWAIVLAYEQKLRKEAMRRVMEGHTLADALNSVIKDADLKEAYFTTPVALKASLSDAQPNKWQRFNSKGSFSGKSSPSFAKGKGKGKGKSKSSNQADSRLKGLNLAWRTPDNRELCFAWQAEASGNIKLILKEFDIERSPDHDLTNVALWTEILETLDEGSWFIIQGKISTAPSRPETSANEGMAQGISMRAANSNGFFILEHPEDLGVVDDEHPGSIWQWPEILELIPKCNACCFAIHQCRFGAITPKPTRLLTNLQVSDSRCHMSLPKFDRSGFYKGPLPRKCGHRHSHTLIGKTGARWNTSPSAAYPPQMCQFLANLILHAAASFGGGKEKSNHRGTKRGSTAPLPAAKALKSQAGQVHNSPHEVHLVQDSDEEETTQCDGAAATVETTGDGGSTVQADTTTGISHVSGDSSGFAITGQFDDTTTGISQVSGESPGFDMRACLNAGAPIQVEWDGATRGFIDGFGLCSPTRWKPRQRGVHRTPAMIQLAADTFDILAECVDECIADVRKESFRLVTGKIQQSPFGEEALRKLREKWANLLRDPAEAKVADSGQPFYLRALAQWLGVYEDPDAHWLVDESDSFASGVYIGVDQPLPRSPQVFPEKDKHRKLDDTEFSPIADNYPSAQISAVELEKKFREEEALGRMHPSKLGVLKQEFGDKLRVASMAAISKPDGSVRPLHDATHSVMVNHEIRYQDKIICPGPSEIAGVVRESTDTGEARFCVSADIKAAHKLVKVRPSDWGYLCCRADSSSDVVWVNRTGTSGVSSAPYWWSKLAGLIGRFVGYIFHDRWFMQMIYVDDLHGSFVGTNKFRFLWIWILAYEMVGTPFGYHKFKGGFSSEFVGFHIRYDLAEVGISKRRGDWLVDWIMKAASNRYVVPSRDFVEFLGRLGFVAQLITWLKPHLSPLFAWASVTSRSTVGKLPETVILTLQYILRELQSETYMVSTRRPDSFEGDQFRTDAKCADGYIVLAGWELGSRRWFSFRLTPDEAPFLFKESGQSQWSSTSSELLATFAALGAFGWLTADRHRKSLTIAFCGGTDNKANESLTIKRATTKWPLMAINMQLSSALSKSRLSLRLKWRPREENTEADDLTNERFSDFDPSKRVDITWKDLDVSILQALVQTREEFEKKKQEAKEASDGRQPRGKKFDKSPW</sequence>
<dbReference type="Proteomes" id="UP001152797">
    <property type="component" value="Unassembled WGS sequence"/>
</dbReference>
<dbReference type="InterPro" id="IPR052055">
    <property type="entry name" value="Hepadnavirus_pol/RT"/>
</dbReference>
<feature type="region of interest" description="Disordered" evidence="1">
    <location>
        <begin position="1273"/>
        <end position="1299"/>
    </location>
</feature>
<accession>A0A9P1G3Q3</accession>
<proteinExistence type="predicted"/>
<dbReference type="GO" id="GO:0032259">
    <property type="term" value="P:methylation"/>
    <property type="evidence" value="ECO:0007669"/>
    <property type="project" value="UniProtKB-KW"/>
</dbReference>
<organism evidence="2">
    <name type="scientific">Cladocopium goreaui</name>
    <dbReference type="NCBI Taxonomy" id="2562237"/>
    <lineage>
        <taxon>Eukaryota</taxon>
        <taxon>Sar</taxon>
        <taxon>Alveolata</taxon>
        <taxon>Dinophyceae</taxon>
        <taxon>Suessiales</taxon>
        <taxon>Symbiodiniaceae</taxon>
        <taxon>Cladocopium</taxon>
    </lineage>
</organism>
<dbReference type="GO" id="GO:0008168">
    <property type="term" value="F:methyltransferase activity"/>
    <property type="evidence" value="ECO:0007669"/>
    <property type="project" value="UniProtKB-KW"/>
</dbReference>
<protein>
    <submittedName>
        <fullName evidence="3">Methyltransferase-like protein 24</fullName>
    </submittedName>
</protein>
<comment type="caution">
    <text evidence="2">The sequence shown here is derived from an EMBL/GenBank/DDBJ whole genome shotgun (WGS) entry which is preliminary data.</text>
</comment>
<evidence type="ECO:0000313" key="2">
    <source>
        <dbReference type="EMBL" id="CAI3996695.1"/>
    </source>
</evidence>
<keyword evidence="4" id="KW-1185">Reference proteome</keyword>
<feature type="compositionally biased region" description="Low complexity" evidence="1">
    <location>
        <begin position="210"/>
        <end position="224"/>
    </location>
</feature>
<dbReference type="EMBL" id="CAMXCT030002228">
    <property type="protein sequence ID" value="CAL4784007.1"/>
    <property type="molecule type" value="Genomic_DNA"/>
</dbReference>
<evidence type="ECO:0000313" key="4">
    <source>
        <dbReference type="Proteomes" id="UP001152797"/>
    </source>
</evidence>
<evidence type="ECO:0000256" key="1">
    <source>
        <dbReference type="SAM" id="MobiDB-lite"/>
    </source>
</evidence>
<dbReference type="PANTHER" id="PTHR33050:SF7">
    <property type="entry name" value="RIBONUCLEASE H"/>
    <property type="match status" value="1"/>
</dbReference>
<reference evidence="2" key="1">
    <citation type="submission" date="2022-10" db="EMBL/GenBank/DDBJ databases">
        <authorList>
            <person name="Chen Y."/>
            <person name="Dougan E. K."/>
            <person name="Chan C."/>
            <person name="Rhodes N."/>
            <person name="Thang M."/>
        </authorList>
    </citation>
    <scope>NUCLEOTIDE SEQUENCE</scope>
</reference>
<keyword evidence="3" id="KW-0489">Methyltransferase</keyword>
<evidence type="ECO:0000313" key="3">
    <source>
        <dbReference type="EMBL" id="CAL4784007.1"/>
    </source>
</evidence>
<dbReference type="EMBL" id="CAMXCT020002228">
    <property type="protein sequence ID" value="CAL1150070.1"/>
    <property type="molecule type" value="Genomic_DNA"/>
</dbReference>